<proteinExistence type="inferred from homology"/>
<dbReference type="InterPro" id="IPR029044">
    <property type="entry name" value="Nucleotide-diphossugar_trans"/>
</dbReference>
<dbReference type="Gene3D" id="3.90.550.20">
    <property type="match status" value="1"/>
</dbReference>
<comment type="caution">
    <text evidence="2">The sequence shown here is derived from an EMBL/GenBank/DDBJ whole genome shotgun (WGS) entry which is preliminary data.</text>
</comment>
<organism evidence="2 3">
    <name type="scientific">Lachnellula cervina</name>
    <dbReference type="NCBI Taxonomy" id="1316786"/>
    <lineage>
        <taxon>Eukaryota</taxon>
        <taxon>Fungi</taxon>
        <taxon>Dikarya</taxon>
        <taxon>Ascomycota</taxon>
        <taxon>Pezizomycotina</taxon>
        <taxon>Leotiomycetes</taxon>
        <taxon>Helotiales</taxon>
        <taxon>Lachnaceae</taxon>
        <taxon>Lachnellula</taxon>
    </lineage>
</organism>
<reference evidence="2 3" key="1">
    <citation type="submission" date="2018-05" db="EMBL/GenBank/DDBJ databases">
        <title>Whole genome sequencing for identification of molecular markers to develop diagnostic detection tools for the regulated plant pathogen Lachnellula willkommii.</title>
        <authorList>
            <person name="Giroux E."/>
            <person name="Bilodeau G."/>
        </authorList>
    </citation>
    <scope>NUCLEOTIDE SEQUENCE [LARGE SCALE GENOMIC DNA]</scope>
    <source>
        <strain evidence="2 3">CBS 625.97</strain>
    </source>
</reference>
<dbReference type="OrthoDB" id="409543at2759"/>
<accession>A0A7D8UW96</accession>
<evidence type="ECO:0000256" key="1">
    <source>
        <dbReference type="ARBA" id="ARBA00009003"/>
    </source>
</evidence>
<dbReference type="EMBL" id="QGMG01000018">
    <property type="protein sequence ID" value="TVY58972.1"/>
    <property type="molecule type" value="Genomic_DNA"/>
</dbReference>
<dbReference type="PANTHER" id="PTHR31834">
    <property type="entry name" value="INITIATION-SPECIFIC ALPHA-1,6-MANNOSYLTRANSFERASE"/>
    <property type="match status" value="1"/>
</dbReference>
<dbReference type="GO" id="GO:0006487">
    <property type="term" value="P:protein N-linked glycosylation"/>
    <property type="evidence" value="ECO:0007669"/>
    <property type="project" value="TreeGrafter"/>
</dbReference>
<keyword evidence="3" id="KW-1185">Reference proteome</keyword>
<dbReference type="InterPro" id="IPR039367">
    <property type="entry name" value="Och1-like"/>
</dbReference>
<dbReference type="Pfam" id="PF04488">
    <property type="entry name" value="Gly_transf_sug"/>
    <property type="match status" value="1"/>
</dbReference>
<keyword evidence="2" id="KW-0808">Transferase</keyword>
<dbReference type="PANTHER" id="PTHR31834:SF8">
    <property type="entry name" value="TRANSFERASE, PUTATIVE (AFU_ORTHOLOGUE AFUA_6G14040)-RELATED"/>
    <property type="match status" value="1"/>
</dbReference>
<dbReference type="AlphaFoldDB" id="A0A7D8UW96"/>
<name>A0A7D8UW96_9HELO</name>
<protein>
    <submittedName>
        <fullName evidence="2">Putative glycosyltransferase HOC1</fullName>
    </submittedName>
</protein>
<dbReference type="GO" id="GO:0000136">
    <property type="term" value="C:mannan polymerase complex"/>
    <property type="evidence" value="ECO:0007669"/>
    <property type="project" value="TreeGrafter"/>
</dbReference>
<dbReference type="Proteomes" id="UP000481288">
    <property type="component" value="Unassembled WGS sequence"/>
</dbReference>
<sequence length="282" mass="31761">MQTAEFMTLTNRRPFKALASTALITLGLVGPRGINNETREWINTCLEQNPTFEHQIMTDSSGDAFVINKFGHRPDIGETYLAISVPILKADLRYLLLFSEGVIWSDLDVSCGDTPIRDWIPEEYKNNASLVVGWEFQTVDEQHMREFTTWMIMSKPGLRHMSIVINDTLEALHEKAKEHQVPISDLTIDMVGDIVWLTGPMAMSKSVIKSLGIEKDNINYGTTPYVFEPQLFDDVLILPGYSFSASTQHYKDYEHLGPALVTHHYAGSWKNSNGVEAGEPVP</sequence>
<evidence type="ECO:0000313" key="3">
    <source>
        <dbReference type="Proteomes" id="UP000481288"/>
    </source>
</evidence>
<dbReference type="InterPro" id="IPR007577">
    <property type="entry name" value="GlycoTrfase_DXD_sugar-bd_CS"/>
</dbReference>
<dbReference type="SUPFAM" id="SSF53448">
    <property type="entry name" value="Nucleotide-diphospho-sugar transferases"/>
    <property type="match status" value="1"/>
</dbReference>
<comment type="similarity">
    <text evidence="1">Belongs to the glycosyltransferase 32 family.</text>
</comment>
<dbReference type="GO" id="GO:0000009">
    <property type="term" value="F:alpha-1,6-mannosyltransferase activity"/>
    <property type="evidence" value="ECO:0007669"/>
    <property type="project" value="InterPro"/>
</dbReference>
<gene>
    <name evidence="2" type="primary">HOC1</name>
    <name evidence="2" type="ORF">LCER1_G001217</name>
</gene>
<evidence type="ECO:0000313" key="2">
    <source>
        <dbReference type="EMBL" id="TVY58972.1"/>
    </source>
</evidence>